<dbReference type="OMA" id="MVIDQKS"/>
<keyword evidence="4" id="KW-1185">Reference proteome</keyword>
<dbReference type="Gramene" id="PRQ45830">
    <property type="protein sequence ID" value="PRQ45830"/>
    <property type="gene ID" value="RchiOBHm_Chr3g0495961"/>
</dbReference>
<dbReference type="Proteomes" id="UP000238479">
    <property type="component" value="Chromosome 3"/>
</dbReference>
<feature type="region of interest" description="Disordered" evidence="1">
    <location>
        <begin position="72"/>
        <end position="91"/>
    </location>
</feature>
<comment type="caution">
    <text evidence="3">The sequence shown here is derived from an EMBL/GenBank/DDBJ whole genome shotgun (WGS) entry which is preliminary data.</text>
</comment>
<keyword evidence="2" id="KW-0732">Signal</keyword>
<organism evidence="3 4">
    <name type="scientific">Rosa chinensis</name>
    <name type="common">China rose</name>
    <dbReference type="NCBI Taxonomy" id="74649"/>
    <lineage>
        <taxon>Eukaryota</taxon>
        <taxon>Viridiplantae</taxon>
        <taxon>Streptophyta</taxon>
        <taxon>Embryophyta</taxon>
        <taxon>Tracheophyta</taxon>
        <taxon>Spermatophyta</taxon>
        <taxon>Magnoliopsida</taxon>
        <taxon>eudicotyledons</taxon>
        <taxon>Gunneridae</taxon>
        <taxon>Pentapetalae</taxon>
        <taxon>rosids</taxon>
        <taxon>fabids</taxon>
        <taxon>Rosales</taxon>
        <taxon>Rosaceae</taxon>
        <taxon>Rosoideae</taxon>
        <taxon>Rosoideae incertae sedis</taxon>
        <taxon>Rosa</taxon>
    </lineage>
</organism>
<evidence type="ECO:0000313" key="3">
    <source>
        <dbReference type="EMBL" id="PRQ45830.1"/>
    </source>
</evidence>
<gene>
    <name evidence="3" type="ORF">RchiOBHm_Chr3g0495961</name>
</gene>
<dbReference type="AlphaFoldDB" id="A0A2P6RHC1"/>
<evidence type="ECO:0000313" key="4">
    <source>
        <dbReference type="Proteomes" id="UP000238479"/>
    </source>
</evidence>
<sequence length="91" mass="10199">MVIDQKSNLMLQLVLLLSFTYLLLSASASTTRSININKDDLQDHQNYLMDEVRQVALGTEVIDRRIGLETMDYSEVGPNPGHDPTKPPGRV</sequence>
<reference evidence="3 4" key="1">
    <citation type="journal article" date="2018" name="Nat. Genet.">
        <title>The Rosa genome provides new insights in the design of modern roses.</title>
        <authorList>
            <person name="Bendahmane M."/>
        </authorList>
    </citation>
    <scope>NUCLEOTIDE SEQUENCE [LARGE SCALE GENOMIC DNA]</scope>
    <source>
        <strain evidence="4">cv. Old Blush</strain>
    </source>
</reference>
<feature type="signal peptide" evidence="2">
    <location>
        <begin position="1"/>
        <end position="28"/>
    </location>
</feature>
<proteinExistence type="predicted"/>
<accession>A0A2P6RHC1</accession>
<name>A0A2P6RHC1_ROSCH</name>
<evidence type="ECO:0000256" key="1">
    <source>
        <dbReference type="SAM" id="MobiDB-lite"/>
    </source>
</evidence>
<evidence type="ECO:0000256" key="2">
    <source>
        <dbReference type="SAM" id="SignalP"/>
    </source>
</evidence>
<feature type="chain" id="PRO_5015170373" evidence="2">
    <location>
        <begin position="29"/>
        <end position="91"/>
    </location>
</feature>
<dbReference type="EMBL" id="PDCK01000041">
    <property type="protein sequence ID" value="PRQ45830.1"/>
    <property type="molecule type" value="Genomic_DNA"/>
</dbReference>
<protein>
    <submittedName>
        <fullName evidence="3">Uncharacterized protein</fullName>
    </submittedName>
</protein>